<dbReference type="Gene3D" id="3.40.50.720">
    <property type="entry name" value="NAD(P)-binding Rossmann-like Domain"/>
    <property type="match status" value="1"/>
</dbReference>
<evidence type="ECO:0000259" key="3">
    <source>
        <dbReference type="SMART" id="SM00829"/>
    </source>
</evidence>
<evidence type="ECO:0000256" key="1">
    <source>
        <dbReference type="ARBA" id="ARBA00022857"/>
    </source>
</evidence>
<organism evidence="4 5">
    <name type="scientific">Chelonobacter oris</name>
    <dbReference type="NCBI Taxonomy" id="505317"/>
    <lineage>
        <taxon>Bacteria</taxon>
        <taxon>Pseudomonadati</taxon>
        <taxon>Pseudomonadota</taxon>
        <taxon>Gammaproteobacteria</taxon>
        <taxon>Pasteurellales</taxon>
        <taxon>Pasteurellaceae</taxon>
        <taxon>Chelonobacter</taxon>
    </lineage>
</organism>
<dbReference type="SMART" id="SM00829">
    <property type="entry name" value="PKS_ER"/>
    <property type="match status" value="1"/>
</dbReference>
<sequence>MSKRIVFNQTGDADVLEIIEHTEPAPAAGEVQIKVHAIGLNRADIMYRNGETGVKDFPARLGYEASGEVVAVGGGVAGFAVGDRVASIPAFSFADYAAYGEIVNLPARALVKMPAGQSWVEAAASWMQYITAFGALVAYARLQAGDFVIINAASSSVGVAAIQIANMVGAVPIAVSRSAAKTQELLDAGAKQVIVAAEENLSERVLAITGGKGARVAFDPVGGKGATEILNALSDEGQYYQYGTLSGEPLTVPAWTLIGKRLTLRGYVLFDITQNAQKLAQAKAFITQGLSDGRLKPLIAKVFDFDDVRQAHRLMEQGSQVGKIVLQTHLQQ</sequence>
<keyword evidence="5" id="KW-1185">Reference proteome</keyword>
<dbReference type="Pfam" id="PF00107">
    <property type="entry name" value="ADH_zinc_N"/>
    <property type="match status" value="1"/>
</dbReference>
<dbReference type="GO" id="GO:0070402">
    <property type="term" value="F:NADPH binding"/>
    <property type="evidence" value="ECO:0007669"/>
    <property type="project" value="TreeGrafter"/>
</dbReference>
<keyword evidence="1" id="KW-0521">NADP</keyword>
<dbReference type="SUPFAM" id="SSF51735">
    <property type="entry name" value="NAD(P)-binding Rossmann-fold domains"/>
    <property type="match status" value="1"/>
</dbReference>
<dbReference type="InterPro" id="IPR020843">
    <property type="entry name" value="ER"/>
</dbReference>
<dbReference type="PANTHER" id="PTHR48106">
    <property type="entry name" value="QUINONE OXIDOREDUCTASE PIG3-RELATED"/>
    <property type="match status" value="1"/>
</dbReference>
<dbReference type="InterPro" id="IPR036291">
    <property type="entry name" value="NAD(P)-bd_dom_sf"/>
</dbReference>
<dbReference type="SUPFAM" id="SSF50129">
    <property type="entry name" value="GroES-like"/>
    <property type="match status" value="1"/>
</dbReference>
<gene>
    <name evidence="4" type="ORF">OA57_08100</name>
</gene>
<protein>
    <submittedName>
        <fullName evidence="4">Alcohol dehydrogenase</fullName>
    </submittedName>
</protein>
<dbReference type="EMBL" id="JSUM01000013">
    <property type="protein sequence ID" value="KGQ70023.1"/>
    <property type="molecule type" value="Genomic_DNA"/>
</dbReference>
<dbReference type="CDD" id="cd08268">
    <property type="entry name" value="MDR2"/>
    <property type="match status" value="1"/>
</dbReference>
<dbReference type="Gene3D" id="3.90.180.10">
    <property type="entry name" value="Medium-chain alcohol dehydrogenases, catalytic domain"/>
    <property type="match status" value="1"/>
</dbReference>
<dbReference type="OrthoDB" id="9787435at2"/>
<dbReference type="PANTHER" id="PTHR48106:SF5">
    <property type="entry name" value="ZINC-CONTAINING ALCOHOL DEHYDROGENASE"/>
    <property type="match status" value="1"/>
</dbReference>
<dbReference type="GO" id="GO:0016651">
    <property type="term" value="F:oxidoreductase activity, acting on NAD(P)H"/>
    <property type="evidence" value="ECO:0007669"/>
    <property type="project" value="TreeGrafter"/>
</dbReference>
<evidence type="ECO:0000313" key="5">
    <source>
        <dbReference type="Proteomes" id="UP000030380"/>
    </source>
</evidence>
<accession>A0A0A3AKU7</accession>
<dbReference type="InterPro" id="IPR011032">
    <property type="entry name" value="GroES-like_sf"/>
</dbReference>
<name>A0A0A3AKU7_9PAST</name>
<keyword evidence="2" id="KW-0560">Oxidoreductase</keyword>
<dbReference type="RefSeq" id="WP_034616113.1">
    <property type="nucleotide sequence ID" value="NZ_JSUM01000013.1"/>
</dbReference>
<dbReference type="STRING" id="505317.OA57_08100"/>
<dbReference type="InterPro" id="IPR013154">
    <property type="entry name" value="ADH-like_N"/>
</dbReference>
<dbReference type="Pfam" id="PF08240">
    <property type="entry name" value="ADH_N"/>
    <property type="match status" value="1"/>
</dbReference>
<evidence type="ECO:0000313" key="4">
    <source>
        <dbReference type="EMBL" id="KGQ70023.1"/>
    </source>
</evidence>
<dbReference type="InterPro" id="IPR013149">
    <property type="entry name" value="ADH-like_C"/>
</dbReference>
<comment type="caution">
    <text evidence="4">The sequence shown here is derived from an EMBL/GenBank/DDBJ whole genome shotgun (WGS) entry which is preliminary data.</text>
</comment>
<dbReference type="AlphaFoldDB" id="A0A0A3AKU7"/>
<proteinExistence type="predicted"/>
<evidence type="ECO:0000256" key="2">
    <source>
        <dbReference type="ARBA" id="ARBA00023002"/>
    </source>
</evidence>
<dbReference type="Proteomes" id="UP000030380">
    <property type="component" value="Unassembled WGS sequence"/>
</dbReference>
<reference evidence="4 5" key="1">
    <citation type="submission" date="2014-11" db="EMBL/GenBank/DDBJ databases">
        <title>Draft genome sequence of Chelonobacter oris 1662T, associated with respiratory disease in Hermann's Tortoises.</title>
        <authorList>
            <person name="Kudirkiene E."/>
            <person name="Hansen M.J."/>
            <person name="Bojesen A.M."/>
        </authorList>
    </citation>
    <scope>NUCLEOTIDE SEQUENCE [LARGE SCALE GENOMIC DNA]</scope>
    <source>
        <strain evidence="4 5">1662</strain>
    </source>
</reference>
<feature type="domain" description="Enoyl reductase (ER)" evidence="3">
    <location>
        <begin position="11"/>
        <end position="326"/>
    </location>
</feature>